<gene>
    <name evidence="2" type="ORF">E2C01_074334</name>
</gene>
<protein>
    <recommendedName>
        <fullName evidence="4">Secreted protein</fullName>
    </recommendedName>
</protein>
<accession>A0A5B7IG22</accession>
<dbReference type="AlphaFoldDB" id="A0A5B7IG22"/>
<proteinExistence type="predicted"/>
<sequence>MKVIITSFVIFAVIGAGEYACGRSFVHFDKFPSETCPEAALGKVVPRPEQSLPLPLTLADHVMGRPCSGDLSRRGYHTVSSLYRPAARVLP</sequence>
<feature type="signal peptide" evidence="1">
    <location>
        <begin position="1"/>
        <end position="16"/>
    </location>
</feature>
<dbReference type="EMBL" id="VSRR010052098">
    <property type="protein sequence ID" value="MPC79788.1"/>
    <property type="molecule type" value="Genomic_DNA"/>
</dbReference>
<name>A0A5B7IG22_PORTR</name>
<comment type="caution">
    <text evidence="2">The sequence shown here is derived from an EMBL/GenBank/DDBJ whole genome shotgun (WGS) entry which is preliminary data.</text>
</comment>
<evidence type="ECO:0000313" key="3">
    <source>
        <dbReference type="Proteomes" id="UP000324222"/>
    </source>
</evidence>
<feature type="chain" id="PRO_5022799496" description="Secreted protein" evidence="1">
    <location>
        <begin position="17"/>
        <end position="91"/>
    </location>
</feature>
<keyword evidence="1" id="KW-0732">Signal</keyword>
<keyword evidence="3" id="KW-1185">Reference proteome</keyword>
<dbReference type="Proteomes" id="UP000324222">
    <property type="component" value="Unassembled WGS sequence"/>
</dbReference>
<evidence type="ECO:0000313" key="2">
    <source>
        <dbReference type="EMBL" id="MPC79788.1"/>
    </source>
</evidence>
<evidence type="ECO:0000256" key="1">
    <source>
        <dbReference type="SAM" id="SignalP"/>
    </source>
</evidence>
<organism evidence="2 3">
    <name type="scientific">Portunus trituberculatus</name>
    <name type="common">Swimming crab</name>
    <name type="synonym">Neptunus trituberculatus</name>
    <dbReference type="NCBI Taxonomy" id="210409"/>
    <lineage>
        <taxon>Eukaryota</taxon>
        <taxon>Metazoa</taxon>
        <taxon>Ecdysozoa</taxon>
        <taxon>Arthropoda</taxon>
        <taxon>Crustacea</taxon>
        <taxon>Multicrustacea</taxon>
        <taxon>Malacostraca</taxon>
        <taxon>Eumalacostraca</taxon>
        <taxon>Eucarida</taxon>
        <taxon>Decapoda</taxon>
        <taxon>Pleocyemata</taxon>
        <taxon>Brachyura</taxon>
        <taxon>Eubrachyura</taxon>
        <taxon>Portunoidea</taxon>
        <taxon>Portunidae</taxon>
        <taxon>Portuninae</taxon>
        <taxon>Portunus</taxon>
    </lineage>
</organism>
<evidence type="ECO:0008006" key="4">
    <source>
        <dbReference type="Google" id="ProtNLM"/>
    </source>
</evidence>
<reference evidence="2 3" key="1">
    <citation type="submission" date="2019-05" db="EMBL/GenBank/DDBJ databases">
        <title>Another draft genome of Portunus trituberculatus and its Hox gene families provides insights of decapod evolution.</title>
        <authorList>
            <person name="Jeong J.-H."/>
            <person name="Song I."/>
            <person name="Kim S."/>
            <person name="Choi T."/>
            <person name="Kim D."/>
            <person name="Ryu S."/>
            <person name="Kim W."/>
        </authorList>
    </citation>
    <scope>NUCLEOTIDE SEQUENCE [LARGE SCALE GENOMIC DNA]</scope>
    <source>
        <tissue evidence="2">Muscle</tissue>
    </source>
</reference>